<accession>A0A2M9C5S8</accession>
<dbReference type="SUPFAM" id="SSF82185">
    <property type="entry name" value="Histone H3 K4-specific methyltransferase SET7/9 N-terminal domain"/>
    <property type="match status" value="1"/>
</dbReference>
<dbReference type="Gene3D" id="2.20.110.10">
    <property type="entry name" value="Histone H3 K4-specific methyltransferase SET7/9 N-terminal domain"/>
    <property type="match status" value="1"/>
</dbReference>
<organism evidence="1 2">
    <name type="scientific">Chryseobacterium geocarposphaerae</name>
    <dbReference type="NCBI Taxonomy" id="1416776"/>
    <lineage>
        <taxon>Bacteria</taxon>
        <taxon>Pseudomonadati</taxon>
        <taxon>Bacteroidota</taxon>
        <taxon>Flavobacteriia</taxon>
        <taxon>Flavobacteriales</taxon>
        <taxon>Weeksellaceae</taxon>
        <taxon>Chryseobacterium group</taxon>
        <taxon>Chryseobacterium</taxon>
    </lineage>
</organism>
<proteinExistence type="predicted"/>
<dbReference type="AlphaFoldDB" id="A0A2M9C5S8"/>
<dbReference type="PROSITE" id="PS51257">
    <property type="entry name" value="PROKAR_LIPOPROTEIN"/>
    <property type="match status" value="1"/>
</dbReference>
<name>A0A2M9C5S8_9FLAO</name>
<gene>
    <name evidence="1" type="ORF">CLV73_0122</name>
</gene>
<protein>
    <recommendedName>
        <fullName evidence="3">MORN repeat protein</fullName>
    </recommendedName>
</protein>
<keyword evidence="2" id="KW-1185">Reference proteome</keyword>
<evidence type="ECO:0000313" key="1">
    <source>
        <dbReference type="EMBL" id="PJJ66156.1"/>
    </source>
</evidence>
<sequence length="147" mass="17443">MKKIFIAVVLSLFTLSCQTKMNQYIKVSKNAQKRHGKWKEEYSTNEGTLVAVGKYKKGEKVGVWKTYFDDKLYQKESIRKDITKIKRYFPTGAIMEKGQTKLEISQHERHWFYSGDWKYYDNKGNLLYTKKYYKGSKTDSIPARKKL</sequence>
<dbReference type="EMBL" id="PGFD01000001">
    <property type="protein sequence ID" value="PJJ66156.1"/>
    <property type="molecule type" value="Genomic_DNA"/>
</dbReference>
<reference evidence="1 2" key="1">
    <citation type="submission" date="2017-11" db="EMBL/GenBank/DDBJ databases">
        <title>Genomic Encyclopedia of Archaeal and Bacterial Type Strains, Phase II (KMG-II): From Individual Species to Whole Genera.</title>
        <authorList>
            <person name="Goeker M."/>
        </authorList>
    </citation>
    <scope>NUCLEOTIDE SEQUENCE [LARGE SCALE GENOMIC DNA]</scope>
    <source>
        <strain evidence="1 2">DSM 27617</strain>
    </source>
</reference>
<evidence type="ECO:0008006" key="3">
    <source>
        <dbReference type="Google" id="ProtNLM"/>
    </source>
</evidence>
<evidence type="ECO:0000313" key="2">
    <source>
        <dbReference type="Proteomes" id="UP000228740"/>
    </source>
</evidence>
<comment type="caution">
    <text evidence="1">The sequence shown here is derived from an EMBL/GenBank/DDBJ whole genome shotgun (WGS) entry which is preliminary data.</text>
</comment>
<dbReference type="RefSeq" id="WP_157798691.1">
    <property type="nucleotide sequence ID" value="NZ_PGFD01000001.1"/>
</dbReference>
<dbReference type="OrthoDB" id="8536728at2"/>
<dbReference type="Proteomes" id="UP000228740">
    <property type="component" value="Unassembled WGS sequence"/>
</dbReference>